<feature type="region of interest" description="Disordered" evidence="2">
    <location>
        <begin position="239"/>
        <end position="396"/>
    </location>
</feature>
<feature type="compositionally biased region" description="Basic residues" evidence="2">
    <location>
        <begin position="353"/>
        <end position="371"/>
    </location>
</feature>
<feature type="compositionally biased region" description="Low complexity" evidence="2">
    <location>
        <begin position="247"/>
        <end position="257"/>
    </location>
</feature>
<evidence type="ECO:0000256" key="2">
    <source>
        <dbReference type="SAM" id="MobiDB-lite"/>
    </source>
</evidence>
<dbReference type="EMBL" id="MN739102">
    <property type="protein sequence ID" value="QHS88802.1"/>
    <property type="molecule type" value="Genomic_DNA"/>
</dbReference>
<dbReference type="AlphaFoldDB" id="A0A6C0B9T4"/>
<organism evidence="3">
    <name type="scientific">viral metagenome</name>
    <dbReference type="NCBI Taxonomy" id="1070528"/>
    <lineage>
        <taxon>unclassified sequences</taxon>
        <taxon>metagenomes</taxon>
        <taxon>organismal metagenomes</taxon>
    </lineage>
</organism>
<evidence type="ECO:0000256" key="1">
    <source>
        <dbReference type="SAM" id="Coils"/>
    </source>
</evidence>
<evidence type="ECO:0000313" key="3">
    <source>
        <dbReference type="EMBL" id="QHS88802.1"/>
    </source>
</evidence>
<feature type="compositionally biased region" description="Acidic residues" evidence="2">
    <location>
        <begin position="293"/>
        <end position="302"/>
    </location>
</feature>
<protein>
    <submittedName>
        <fullName evidence="3">Uncharacterized protein</fullName>
    </submittedName>
</protein>
<feature type="coiled-coil region" evidence="1">
    <location>
        <begin position="61"/>
        <end position="209"/>
    </location>
</feature>
<accession>A0A6C0B9T4</accession>
<feature type="compositionally biased region" description="Polar residues" evidence="2">
    <location>
        <begin position="267"/>
        <end position="278"/>
    </location>
</feature>
<proteinExistence type="predicted"/>
<sequence length="396" mass="45675">MSVTVNEILQKMSLVATTLKQHNTFIGQIKMGLSSILTKLQQIIASRQLFQKQLNDNQAKYKDLSIEIKQKDTIIAKLEEERNKLLGQIRIQQQKQQALDRQQQQQLQQQYQQQRIQDQDQLTQLKQQYRSATRSLDTKIKTNEDEIIRLSQQLKDCNARLQAASNGSAVANQQLRELQDENINLKQIINQFNAQINEIKQLLEEQKLLLDPRYENNTENVFKEMNEITGLLNSILGSTPPDPFAPSAPSAPSARFRPGLDDRMPRSNRSFSSVQFPNVSPRPSAPPRLLPRDEDEDEDEEDKYSTNMGMGRNPRQGAPTFLPGQPPSAQSFRLNVSPETPYETQMNLNNGKGGRRKYNRTKKEKRPKKTAAKQQTKERKRKRKNNTKNNTKNNRR</sequence>
<feature type="compositionally biased region" description="Low complexity" evidence="2">
    <location>
        <begin position="387"/>
        <end position="396"/>
    </location>
</feature>
<name>A0A6C0B9T4_9ZZZZ</name>
<feature type="compositionally biased region" description="Polar residues" evidence="2">
    <location>
        <begin position="327"/>
        <end position="350"/>
    </location>
</feature>
<reference evidence="3" key="1">
    <citation type="journal article" date="2020" name="Nature">
        <title>Giant virus diversity and host interactions through global metagenomics.</title>
        <authorList>
            <person name="Schulz F."/>
            <person name="Roux S."/>
            <person name="Paez-Espino D."/>
            <person name="Jungbluth S."/>
            <person name="Walsh D.A."/>
            <person name="Denef V.J."/>
            <person name="McMahon K.D."/>
            <person name="Konstantinidis K.T."/>
            <person name="Eloe-Fadrosh E.A."/>
            <person name="Kyrpides N.C."/>
            <person name="Woyke T."/>
        </authorList>
    </citation>
    <scope>NUCLEOTIDE SEQUENCE</scope>
    <source>
        <strain evidence="3">GVMAG-M-3300010158-59</strain>
    </source>
</reference>
<keyword evidence="1" id="KW-0175">Coiled coil</keyword>